<dbReference type="CDD" id="cd01300">
    <property type="entry name" value="YtcJ_like"/>
    <property type="match status" value="1"/>
</dbReference>
<dbReference type="Gene3D" id="2.30.40.10">
    <property type="entry name" value="Urease, subunit C, domain 1"/>
    <property type="match status" value="1"/>
</dbReference>
<dbReference type="EMBL" id="CP058952">
    <property type="protein sequence ID" value="QLI83226.1"/>
    <property type="molecule type" value="Genomic_DNA"/>
</dbReference>
<dbReference type="Gene3D" id="3.10.310.70">
    <property type="match status" value="1"/>
</dbReference>
<feature type="chain" id="PRO_5028810206" evidence="1">
    <location>
        <begin position="20"/>
        <end position="599"/>
    </location>
</feature>
<name>A0A7D5ZGL4_9NEIS</name>
<dbReference type="PANTHER" id="PTHR22642:SF2">
    <property type="entry name" value="PROTEIN LONG AFTER FAR-RED 3"/>
    <property type="match status" value="1"/>
</dbReference>
<dbReference type="PANTHER" id="PTHR22642">
    <property type="entry name" value="IMIDAZOLONEPROPIONASE"/>
    <property type="match status" value="1"/>
</dbReference>
<dbReference type="AlphaFoldDB" id="A0A7D5ZGL4"/>
<dbReference type="SUPFAM" id="SSF51338">
    <property type="entry name" value="Composite domain of metallo-dependent hydrolases"/>
    <property type="match status" value="1"/>
</dbReference>
<sequence length="599" mass="65468">MKLPTLTVAMGLMTSMALAGADFADTIYSGGDIVTVNELQAYAEAVAVKDGKIVAVGARDEVMKYQGKKTKVVDLQGKTLIPGFMDAHGHVFNAGIQALSANLLAAPDGQVSDIASLQQTLRDWVAKPENKKLGVILGFGYDDSQLREGRHPTRQDLDAVSKDVPILIIHQSGHLGVMNSKAFELMGVNSQTKDPAGGKFRREEGSQQPNGVMEETAFFGLLFPMFAKLSPKDNEIIFNAGIDIYSRFGYTTAQEGRASSSSVKTMYGLAQKNKLKLDVVAYPDIQTATDVIKAPYLSKTYHNGFRVGGAKLNLDGSPQGKTAWLTQPYFVPPEGQKQGYAGYPSMKDADALRYVEMAFKNNWQLLTHVNGDAAIDQLIGAVKQAEAKLGKADRRPIAIHAQTARLDQVESFKELGIMPSFFPMHTFYWGDWHKNSVLGVERAANISPTGWALARDMIFTSHHDAPVAFPDSMRVYSATVNRVTRSGEVLGPEHRVSPLVGLKTQTLWAAYQYFENKSKGSIEVGKNADLVVLSANPLKVDPMTIVDIKVEQTIKDGKPVFTRQADSKNAMSCFESDRCYKLASHTLAAGGVFPHVHYQ</sequence>
<feature type="signal peptide" evidence="1">
    <location>
        <begin position="1"/>
        <end position="19"/>
    </location>
</feature>
<proteinExistence type="predicted"/>
<dbReference type="Pfam" id="PF07969">
    <property type="entry name" value="Amidohydro_3"/>
    <property type="match status" value="1"/>
</dbReference>
<dbReference type="KEGG" id="cfon:HZU75_08805"/>
<evidence type="ECO:0000256" key="1">
    <source>
        <dbReference type="SAM" id="SignalP"/>
    </source>
</evidence>
<dbReference type="Gene3D" id="3.20.20.140">
    <property type="entry name" value="Metal-dependent hydrolases"/>
    <property type="match status" value="1"/>
</dbReference>
<dbReference type="InterPro" id="IPR011059">
    <property type="entry name" value="Metal-dep_hydrolase_composite"/>
</dbReference>
<keyword evidence="3" id="KW-0378">Hydrolase</keyword>
<evidence type="ECO:0000313" key="4">
    <source>
        <dbReference type="Proteomes" id="UP000510822"/>
    </source>
</evidence>
<dbReference type="SUPFAM" id="SSF51556">
    <property type="entry name" value="Metallo-dependent hydrolases"/>
    <property type="match status" value="1"/>
</dbReference>
<organism evidence="3 4">
    <name type="scientific">Chitinibacter fontanus</name>
    <dbReference type="NCBI Taxonomy" id="1737446"/>
    <lineage>
        <taxon>Bacteria</taxon>
        <taxon>Pseudomonadati</taxon>
        <taxon>Pseudomonadota</taxon>
        <taxon>Betaproteobacteria</taxon>
        <taxon>Neisseriales</taxon>
        <taxon>Chitinibacteraceae</taxon>
        <taxon>Chitinibacter</taxon>
    </lineage>
</organism>
<feature type="domain" description="Amidohydrolase 3" evidence="2">
    <location>
        <begin position="71"/>
        <end position="561"/>
    </location>
</feature>
<dbReference type="InterPro" id="IPR013108">
    <property type="entry name" value="Amidohydro_3"/>
</dbReference>
<reference evidence="3 4" key="1">
    <citation type="journal article" date="2016" name="Int. J. Syst. Evol. Microbiol.">
        <title>Chitinibacter fontanus sp. nov., isolated from a spring.</title>
        <authorList>
            <person name="Sheu S.Y."/>
            <person name="Li Y.S."/>
            <person name="Young C.C."/>
            <person name="Chen W.M."/>
        </authorList>
    </citation>
    <scope>NUCLEOTIDE SEQUENCE [LARGE SCALE GENOMIC DNA]</scope>
    <source>
        <strain evidence="3 4">STM-7</strain>
    </source>
</reference>
<accession>A0A7D5ZGL4</accession>
<dbReference type="InterPro" id="IPR032466">
    <property type="entry name" value="Metal_Hydrolase"/>
</dbReference>
<dbReference type="GO" id="GO:0016810">
    <property type="term" value="F:hydrolase activity, acting on carbon-nitrogen (but not peptide) bonds"/>
    <property type="evidence" value="ECO:0007669"/>
    <property type="project" value="InterPro"/>
</dbReference>
<gene>
    <name evidence="3" type="ORF">HZU75_08805</name>
</gene>
<evidence type="ECO:0000259" key="2">
    <source>
        <dbReference type="Pfam" id="PF07969"/>
    </source>
</evidence>
<keyword evidence="1" id="KW-0732">Signal</keyword>
<evidence type="ECO:0000313" key="3">
    <source>
        <dbReference type="EMBL" id="QLI83226.1"/>
    </source>
</evidence>
<dbReference type="InterPro" id="IPR033932">
    <property type="entry name" value="YtcJ-like"/>
</dbReference>
<protein>
    <submittedName>
        <fullName evidence="3">Amidohydrolase</fullName>
    </submittedName>
</protein>
<dbReference type="Proteomes" id="UP000510822">
    <property type="component" value="Chromosome"/>
</dbReference>
<keyword evidence="4" id="KW-1185">Reference proteome</keyword>